<comment type="caution">
    <text evidence="9">The sequence shown here is derived from an EMBL/GenBank/DDBJ whole genome shotgun (WGS) entry which is preliminary data.</text>
</comment>
<evidence type="ECO:0000256" key="8">
    <source>
        <dbReference type="RuleBase" id="RU363041"/>
    </source>
</evidence>
<keyword evidence="3" id="KW-0813">Transport</keyword>
<sequence>MHMDLQTLLIVSLALGAGGLVKGILGLGLPLVALPVLTAAFGLQKAIGIMLLPILISNAWQIRTHRAALQDPALRFLPGFLVGGVLGVGVGTVALVNLPERILEAGLGVMLLGYVALRLTQPEFVIPERLARIVAVPMGLAAGTVQGATGIVAPVGVTFINAMRIARTATVVAVSFMLLVYGAAQLTALLVAGVYRLDWLWMGLFAILPVLAAMPLGEALGRRMYTATFDRILLALLTAIGLKMVLGLQWS</sequence>
<evidence type="ECO:0000256" key="1">
    <source>
        <dbReference type="ARBA" id="ARBA00004651"/>
    </source>
</evidence>
<dbReference type="PANTHER" id="PTHR30269:SF32">
    <property type="entry name" value="MEMBRANE TRANSPORTER PROTEIN-RELATED"/>
    <property type="match status" value="1"/>
</dbReference>
<name>A0A540VSH9_9GAMM</name>
<dbReference type="InterPro" id="IPR052017">
    <property type="entry name" value="TSUP"/>
</dbReference>
<dbReference type="Proteomes" id="UP000315400">
    <property type="component" value="Unassembled WGS sequence"/>
</dbReference>
<keyword evidence="4 8" id="KW-1003">Cell membrane</keyword>
<dbReference type="EMBL" id="VIFK01000043">
    <property type="protein sequence ID" value="TQE99709.1"/>
    <property type="molecule type" value="Genomic_DNA"/>
</dbReference>
<feature type="transmembrane region" description="Helical" evidence="8">
    <location>
        <begin position="171"/>
        <end position="193"/>
    </location>
</feature>
<dbReference type="Pfam" id="PF01925">
    <property type="entry name" value="TauE"/>
    <property type="match status" value="1"/>
</dbReference>
<organism evidence="9 10">
    <name type="scientific">Spiribacter salinus</name>
    <dbReference type="NCBI Taxonomy" id="1335746"/>
    <lineage>
        <taxon>Bacteria</taxon>
        <taxon>Pseudomonadati</taxon>
        <taxon>Pseudomonadota</taxon>
        <taxon>Gammaproteobacteria</taxon>
        <taxon>Chromatiales</taxon>
        <taxon>Ectothiorhodospiraceae</taxon>
        <taxon>Spiribacter</taxon>
    </lineage>
</organism>
<evidence type="ECO:0000313" key="10">
    <source>
        <dbReference type="Proteomes" id="UP000315400"/>
    </source>
</evidence>
<accession>A0A540VSH9</accession>
<feature type="transmembrane region" description="Helical" evidence="8">
    <location>
        <begin position="232"/>
        <end position="250"/>
    </location>
</feature>
<feature type="transmembrane region" description="Helical" evidence="8">
    <location>
        <begin position="33"/>
        <end position="56"/>
    </location>
</feature>
<proteinExistence type="inferred from homology"/>
<keyword evidence="5 8" id="KW-0812">Transmembrane</keyword>
<evidence type="ECO:0000256" key="4">
    <source>
        <dbReference type="ARBA" id="ARBA00022475"/>
    </source>
</evidence>
<dbReference type="AlphaFoldDB" id="A0A540VSH9"/>
<feature type="transmembrane region" description="Helical" evidence="8">
    <location>
        <begin position="76"/>
        <end position="96"/>
    </location>
</feature>
<keyword evidence="7 8" id="KW-0472">Membrane</keyword>
<evidence type="ECO:0000256" key="3">
    <source>
        <dbReference type="ARBA" id="ARBA00022448"/>
    </source>
</evidence>
<protein>
    <recommendedName>
        <fullName evidence="8">Probable membrane transporter protein</fullName>
    </recommendedName>
</protein>
<dbReference type="PANTHER" id="PTHR30269">
    <property type="entry name" value="TRANSMEMBRANE PROTEIN YFCA"/>
    <property type="match status" value="1"/>
</dbReference>
<dbReference type="GO" id="GO:0005886">
    <property type="term" value="C:plasma membrane"/>
    <property type="evidence" value="ECO:0007669"/>
    <property type="project" value="UniProtKB-SubCell"/>
</dbReference>
<evidence type="ECO:0000313" key="9">
    <source>
        <dbReference type="EMBL" id="TQE99709.1"/>
    </source>
</evidence>
<evidence type="ECO:0000256" key="2">
    <source>
        <dbReference type="ARBA" id="ARBA00009142"/>
    </source>
</evidence>
<comment type="subcellular location">
    <subcellularLocation>
        <location evidence="1 8">Cell membrane</location>
        <topology evidence="1 8">Multi-pass membrane protein</topology>
    </subcellularLocation>
</comment>
<evidence type="ECO:0000256" key="6">
    <source>
        <dbReference type="ARBA" id="ARBA00022989"/>
    </source>
</evidence>
<comment type="similarity">
    <text evidence="2 8">Belongs to the 4-toluene sulfonate uptake permease (TSUP) (TC 2.A.102) family.</text>
</comment>
<evidence type="ECO:0000256" key="7">
    <source>
        <dbReference type="ARBA" id="ARBA00023136"/>
    </source>
</evidence>
<dbReference type="InterPro" id="IPR002781">
    <property type="entry name" value="TM_pro_TauE-like"/>
</dbReference>
<keyword evidence="6 8" id="KW-1133">Transmembrane helix</keyword>
<reference evidence="9 10" key="1">
    <citation type="submission" date="2019-06" db="EMBL/GenBank/DDBJ databases">
        <title>Metagenome assembled Genome of Spiribacter salinus SL48-SHIP from the microbial mat of Salt Lake 48 (Novosibirsk region, Russia).</title>
        <authorList>
            <person name="Shipova A."/>
            <person name="Rozanov A.S."/>
            <person name="Bryanskaya A.V."/>
            <person name="Peltek S.E."/>
        </authorList>
    </citation>
    <scope>NUCLEOTIDE SEQUENCE [LARGE SCALE GENOMIC DNA]</scope>
    <source>
        <strain evidence="9">SL48-SHIP-2</strain>
    </source>
</reference>
<gene>
    <name evidence="9" type="ORF">FKY71_07160</name>
</gene>
<feature type="transmembrane region" description="Helical" evidence="8">
    <location>
        <begin position="199"/>
        <end position="220"/>
    </location>
</feature>
<evidence type="ECO:0000256" key="5">
    <source>
        <dbReference type="ARBA" id="ARBA00022692"/>
    </source>
</evidence>